<evidence type="ECO:0000313" key="4">
    <source>
        <dbReference type="Proteomes" id="UP000680839"/>
    </source>
</evidence>
<proteinExistence type="predicted"/>
<sequence>MPIRSLSRYRRKRNFASTPEPKPALGKRRSSLAFVVQKHRASHLHYDFRLELDGVLKSWAVPKGPSLDPRQKRLAIRVEDHPWDYRNFEGTIPEGNYGAGDVIVWDRGTYRCAEADSQAALRRQLRNGSLKIVLRGHKLRGGFALVRFGTPRRWLLIKANDQYATLRDVTLDDCSVKSHRRLPDSKPEKVDRKRRRT</sequence>
<dbReference type="Proteomes" id="UP000680839">
    <property type="component" value="Chromosome"/>
</dbReference>
<feature type="region of interest" description="Disordered" evidence="1">
    <location>
        <begin position="178"/>
        <end position="197"/>
    </location>
</feature>
<dbReference type="InterPro" id="IPR014144">
    <property type="entry name" value="LigD_PE_domain"/>
</dbReference>
<gene>
    <name evidence="3" type="ORF">KMZ29_15350</name>
</gene>
<evidence type="ECO:0000313" key="3">
    <source>
        <dbReference type="EMBL" id="QWG11140.1"/>
    </source>
</evidence>
<name>A0A975NAB7_9BRAD</name>
<dbReference type="NCBIfam" id="TIGR02777">
    <property type="entry name" value="LigD_PE_dom"/>
    <property type="match status" value="1"/>
</dbReference>
<feature type="domain" description="DNA ligase D 3'-phosphoesterase" evidence="2">
    <location>
        <begin position="37"/>
        <end position="147"/>
    </location>
</feature>
<dbReference type="PANTHER" id="PTHR39465">
    <property type="entry name" value="DNA LIGASE D, 3'-PHOSPHOESTERASE DOMAIN"/>
    <property type="match status" value="1"/>
</dbReference>
<protein>
    <recommendedName>
        <fullName evidence="2">DNA ligase D 3'-phosphoesterase domain-containing protein</fullName>
    </recommendedName>
</protein>
<reference evidence="3" key="1">
    <citation type="submission" date="2021-06" db="EMBL/GenBank/DDBJ databases">
        <title>Bradyrhizobium sp. S2-20-1 Genome sequencing.</title>
        <authorList>
            <person name="Jin L."/>
        </authorList>
    </citation>
    <scope>NUCLEOTIDE SEQUENCE</scope>
    <source>
        <strain evidence="3">S2-20-1</strain>
    </source>
</reference>
<accession>A0A975NAB7</accession>
<dbReference type="PANTHER" id="PTHR39465:SF1">
    <property type="entry name" value="DNA LIGASE D 3'-PHOSPHOESTERASE DOMAIN-CONTAINING PROTEIN"/>
    <property type="match status" value="1"/>
</dbReference>
<organism evidence="3 4">
    <name type="scientific">Bradyrhizobium sediminis</name>
    <dbReference type="NCBI Taxonomy" id="2840469"/>
    <lineage>
        <taxon>Bacteria</taxon>
        <taxon>Pseudomonadati</taxon>
        <taxon>Pseudomonadota</taxon>
        <taxon>Alphaproteobacteria</taxon>
        <taxon>Hyphomicrobiales</taxon>
        <taxon>Nitrobacteraceae</taxon>
        <taxon>Bradyrhizobium</taxon>
    </lineage>
</organism>
<evidence type="ECO:0000259" key="2">
    <source>
        <dbReference type="Pfam" id="PF13298"/>
    </source>
</evidence>
<dbReference type="EMBL" id="CP076134">
    <property type="protein sequence ID" value="QWG11140.1"/>
    <property type="molecule type" value="Genomic_DNA"/>
</dbReference>
<evidence type="ECO:0000256" key="1">
    <source>
        <dbReference type="SAM" id="MobiDB-lite"/>
    </source>
</evidence>
<feature type="region of interest" description="Disordered" evidence="1">
    <location>
        <begin position="1"/>
        <end position="28"/>
    </location>
</feature>
<dbReference type="RefSeq" id="WP_215620044.1">
    <property type="nucleotide sequence ID" value="NZ_CP076134.1"/>
</dbReference>
<dbReference type="Pfam" id="PF13298">
    <property type="entry name" value="LigD_N"/>
    <property type="match status" value="1"/>
</dbReference>
<feature type="compositionally biased region" description="Basic and acidic residues" evidence="1">
    <location>
        <begin position="181"/>
        <end position="191"/>
    </location>
</feature>
<dbReference type="AlphaFoldDB" id="A0A975NAB7"/>